<comment type="caution">
    <text evidence="4">The sequence shown here is derived from an EMBL/GenBank/DDBJ whole genome shotgun (WGS) entry which is preliminary data.</text>
</comment>
<evidence type="ECO:0000313" key="5">
    <source>
        <dbReference type="Proteomes" id="UP001244490"/>
    </source>
</evidence>
<organism evidence="4 5">
    <name type="scientific">Klebsiella pneumoniae</name>
    <dbReference type="NCBI Taxonomy" id="573"/>
    <lineage>
        <taxon>Bacteria</taxon>
        <taxon>Pseudomonadati</taxon>
        <taxon>Pseudomonadota</taxon>
        <taxon>Gammaproteobacteria</taxon>
        <taxon>Enterobacterales</taxon>
        <taxon>Enterobacteriaceae</taxon>
        <taxon>Klebsiella/Raoultella group</taxon>
        <taxon>Klebsiella</taxon>
        <taxon>Klebsiella pneumoniae complex</taxon>
    </lineage>
</organism>
<reference evidence="4" key="1">
    <citation type="submission" date="2023-07" db="EMBL/GenBank/DDBJ databases">
        <authorList>
            <person name="Peng Z."/>
        </authorList>
    </citation>
    <scope>NUCLEOTIDE SEQUENCE</scope>
    <source>
        <strain evidence="4">KP219</strain>
    </source>
</reference>
<dbReference type="GO" id="GO:0003677">
    <property type="term" value="F:DNA binding"/>
    <property type="evidence" value="ECO:0007669"/>
    <property type="project" value="InterPro"/>
</dbReference>
<feature type="non-terminal residue" evidence="4">
    <location>
        <position position="1"/>
    </location>
</feature>
<dbReference type="AlphaFoldDB" id="A0AAW8ATA6"/>
<proteinExistence type="predicted"/>
<sequence>GSIVGRDNFLRKLVDSLYFRSEIDFKRGSFRVTGDTVDTWLAYHDIAVRIEFWDEEVETISTFDPITGKIIEKLDQAV</sequence>
<feature type="non-terminal residue" evidence="4">
    <location>
        <position position="78"/>
    </location>
</feature>
<keyword evidence="2" id="KW-0067">ATP-binding</keyword>
<feature type="domain" description="UvrB interaction" evidence="3">
    <location>
        <begin position="2"/>
        <end position="77"/>
    </location>
</feature>
<keyword evidence="1" id="KW-0547">Nucleotide-binding</keyword>
<dbReference type="SUPFAM" id="SSF52540">
    <property type="entry name" value="P-loop containing nucleoside triphosphate hydrolases"/>
    <property type="match status" value="1"/>
</dbReference>
<dbReference type="GO" id="GO:0009380">
    <property type="term" value="C:excinuclease repair complex"/>
    <property type="evidence" value="ECO:0007669"/>
    <property type="project" value="InterPro"/>
</dbReference>
<dbReference type="InterPro" id="IPR041471">
    <property type="entry name" value="UvrB_inter"/>
</dbReference>
<accession>A0AAW8ATA6</accession>
<protein>
    <submittedName>
        <fullName evidence="4">Excinuclease ABC subunit B</fullName>
    </submittedName>
</protein>
<dbReference type="GO" id="GO:0006289">
    <property type="term" value="P:nucleotide-excision repair"/>
    <property type="evidence" value="ECO:0007669"/>
    <property type="project" value="InterPro"/>
</dbReference>
<dbReference type="Proteomes" id="UP001244490">
    <property type="component" value="Unassembled WGS sequence"/>
</dbReference>
<dbReference type="InterPro" id="IPR027417">
    <property type="entry name" value="P-loop_NTPase"/>
</dbReference>
<dbReference type="Pfam" id="PF17757">
    <property type="entry name" value="UvrB_inter"/>
    <property type="match status" value="1"/>
</dbReference>
<dbReference type="GO" id="GO:0005524">
    <property type="term" value="F:ATP binding"/>
    <property type="evidence" value="ECO:0007669"/>
    <property type="project" value="UniProtKB-KW"/>
</dbReference>
<evidence type="ECO:0000259" key="3">
    <source>
        <dbReference type="Pfam" id="PF17757"/>
    </source>
</evidence>
<evidence type="ECO:0000256" key="2">
    <source>
        <dbReference type="ARBA" id="ARBA00022840"/>
    </source>
</evidence>
<dbReference type="PANTHER" id="PTHR24029:SF0">
    <property type="entry name" value="UVRABC SYSTEM PROTEIN B"/>
    <property type="match status" value="1"/>
</dbReference>
<dbReference type="EMBL" id="JAUUIA010001391">
    <property type="protein sequence ID" value="MDP0971900.1"/>
    <property type="molecule type" value="Genomic_DNA"/>
</dbReference>
<evidence type="ECO:0000313" key="4">
    <source>
        <dbReference type="EMBL" id="MDP0971900.1"/>
    </source>
</evidence>
<dbReference type="Gene3D" id="3.30.2060.10">
    <property type="entry name" value="Penicillin-binding protein 1b domain"/>
    <property type="match status" value="1"/>
</dbReference>
<dbReference type="InterPro" id="IPR004807">
    <property type="entry name" value="UvrB"/>
</dbReference>
<dbReference type="GO" id="GO:0016887">
    <property type="term" value="F:ATP hydrolysis activity"/>
    <property type="evidence" value="ECO:0007669"/>
    <property type="project" value="InterPro"/>
</dbReference>
<name>A0AAW8ATA6_KLEPN</name>
<evidence type="ECO:0000256" key="1">
    <source>
        <dbReference type="ARBA" id="ARBA00022741"/>
    </source>
</evidence>
<gene>
    <name evidence="4" type="ORF">Q6294_33745</name>
</gene>
<dbReference type="PANTHER" id="PTHR24029">
    <property type="entry name" value="UVRABC SYSTEM PROTEIN B"/>
    <property type="match status" value="1"/>
</dbReference>